<dbReference type="AlphaFoldDB" id="I1XIR1"/>
<dbReference type="FunFam" id="3.40.640.10:FF:000046">
    <property type="entry name" value="Cystathionine gamma-lyase"/>
    <property type="match status" value="1"/>
</dbReference>
<evidence type="ECO:0000256" key="2">
    <source>
        <dbReference type="ARBA" id="ARBA00022898"/>
    </source>
</evidence>
<evidence type="ECO:0000256" key="4">
    <source>
        <dbReference type="RuleBase" id="RU362118"/>
    </source>
</evidence>
<organism evidence="5 6">
    <name type="scientific">Methylophaga nitratireducenticrescens</name>
    <dbReference type="NCBI Taxonomy" id="754476"/>
    <lineage>
        <taxon>Bacteria</taxon>
        <taxon>Pseudomonadati</taxon>
        <taxon>Pseudomonadota</taxon>
        <taxon>Gammaproteobacteria</taxon>
        <taxon>Thiotrichales</taxon>
        <taxon>Piscirickettsiaceae</taxon>
        <taxon>Methylophaga</taxon>
    </lineage>
</organism>
<reference evidence="5 6" key="1">
    <citation type="journal article" date="2012" name="J. Bacteriol.">
        <title>Complete genome sequences of Methylophaga sp. strain JAM1 and Methylophaga sp. strain JAM7.</title>
        <authorList>
            <person name="Villeneuve C."/>
            <person name="Martineau C."/>
            <person name="Mauffrey F."/>
            <person name="Villemur R."/>
        </authorList>
    </citation>
    <scope>NUCLEOTIDE SEQUENCE [LARGE SCALE GENOMIC DNA]</scope>
    <source>
        <strain evidence="5 6">JAM1</strain>
    </source>
</reference>
<comment type="similarity">
    <text evidence="4">Belongs to the trans-sulfuration enzymes family.</text>
</comment>
<keyword evidence="6" id="KW-1185">Reference proteome</keyword>
<dbReference type="Gene3D" id="3.40.640.10">
    <property type="entry name" value="Type I PLP-dependent aspartate aminotransferase-like (Major domain)"/>
    <property type="match status" value="1"/>
</dbReference>
<reference evidence="5 6" key="2">
    <citation type="journal article" date="2013" name="Int. J. Syst. Evol. Microbiol.">
        <title>Methylophaga nitratireducenticrescens sp. nov. and Methylophaga frappieri sp. nov., isolated from the biofilm of the methanol-fed denitrification system treating the seawater at the Montreal Biodome.</title>
        <authorList>
            <person name="Villeneuve C."/>
            <person name="Martineau C."/>
            <person name="Mauffrey F."/>
            <person name="Villemur R."/>
        </authorList>
    </citation>
    <scope>NUCLEOTIDE SEQUENCE [LARGE SCALE GENOMIC DNA]</scope>
    <source>
        <strain evidence="5 6">JAM1</strain>
    </source>
</reference>
<feature type="modified residue" description="N6-(pyridoxal phosphate)lysine" evidence="3">
    <location>
        <position position="166"/>
    </location>
</feature>
<dbReference type="GO" id="GO:0019346">
    <property type="term" value="P:transsulfuration"/>
    <property type="evidence" value="ECO:0007669"/>
    <property type="project" value="InterPro"/>
</dbReference>
<evidence type="ECO:0000256" key="1">
    <source>
        <dbReference type="ARBA" id="ARBA00001933"/>
    </source>
</evidence>
<dbReference type="InterPro" id="IPR015422">
    <property type="entry name" value="PyrdxlP-dep_Trfase_small"/>
</dbReference>
<keyword evidence="2 3" id="KW-0663">Pyridoxal phosphate</keyword>
<comment type="cofactor">
    <cofactor evidence="1 4">
        <name>pyridoxal 5'-phosphate</name>
        <dbReference type="ChEBI" id="CHEBI:597326"/>
    </cofactor>
</comment>
<gene>
    <name evidence="5" type="ordered locus">Q7A_1450</name>
</gene>
<name>I1XIR1_METNJ</name>
<dbReference type="SUPFAM" id="SSF53383">
    <property type="entry name" value="PLP-dependent transferases"/>
    <property type="match status" value="1"/>
</dbReference>
<dbReference type="PATRIC" id="fig|754476.3.peg.1434"/>
<sequence>MRDVIDGKTPGAFYSRYGLNPTIMALEGKLAQLDHAEASLAFSSGMAAISALFMRFAAQGILCLGDVYGGTKQLLTRQLPELGIKTFSLSQTDLDSVETAIKTHQPRLVYLESPSNPTLQLQNISGLAELAHANGALLAVDNTFATPINQCPIDLGADFTVQSATKYLGGHSDLTAGVLSGCRLELDYINAWRKNLGQTIATEVAHKLSRSLLTLALRVERHNDNAQLIADYLDAHSKVRKTCYPGLASHSQHMLAKQQMSGFGGMASFYIAGDGSMAERFIDLLKVFSIAPSLGGVESLATQPIYTSHYGLSEEILRQADVDGSLIRLSIGLEDINDLIDDLEQAFSLCQ</sequence>
<dbReference type="KEGG" id="mej:Q7A_1450"/>
<evidence type="ECO:0000256" key="3">
    <source>
        <dbReference type="PIRSR" id="PIRSR001434-2"/>
    </source>
</evidence>
<dbReference type="EMBL" id="CP003390">
    <property type="protein sequence ID" value="AFI84280.1"/>
    <property type="molecule type" value="Genomic_DNA"/>
</dbReference>
<dbReference type="EC" id="4.4.1.11" evidence="5"/>
<dbReference type="Proteomes" id="UP000009144">
    <property type="component" value="Chromosome"/>
</dbReference>
<dbReference type="eggNOG" id="COG0626">
    <property type="taxonomic scope" value="Bacteria"/>
</dbReference>
<protein>
    <submittedName>
        <fullName evidence="5">Methionine gamma-lyase</fullName>
        <ecNumber evidence="5">4.4.1.11</ecNumber>
    </submittedName>
</protein>
<dbReference type="GO" id="GO:0030170">
    <property type="term" value="F:pyridoxal phosphate binding"/>
    <property type="evidence" value="ECO:0007669"/>
    <property type="project" value="InterPro"/>
</dbReference>
<accession>I1XIR1</accession>
<evidence type="ECO:0000313" key="5">
    <source>
        <dbReference type="EMBL" id="AFI84280.1"/>
    </source>
</evidence>
<dbReference type="InterPro" id="IPR000277">
    <property type="entry name" value="Cys/Met-Metab_PyrdxlP-dep_enz"/>
</dbReference>
<dbReference type="PIRSF" id="PIRSF001434">
    <property type="entry name" value="CGS"/>
    <property type="match status" value="1"/>
</dbReference>
<dbReference type="PANTHER" id="PTHR11808">
    <property type="entry name" value="TRANS-SULFURATION ENZYME FAMILY MEMBER"/>
    <property type="match status" value="1"/>
</dbReference>
<evidence type="ECO:0000313" key="6">
    <source>
        <dbReference type="Proteomes" id="UP000009144"/>
    </source>
</evidence>
<dbReference type="CDD" id="cd00614">
    <property type="entry name" value="CGS_like"/>
    <property type="match status" value="1"/>
</dbReference>
<dbReference type="Gene3D" id="3.90.1150.10">
    <property type="entry name" value="Aspartate Aminotransferase, domain 1"/>
    <property type="match status" value="1"/>
</dbReference>
<dbReference type="InterPro" id="IPR015424">
    <property type="entry name" value="PyrdxlP-dep_Trfase"/>
</dbReference>
<dbReference type="Pfam" id="PF01053">
    <property type="entry name" value="Cys_Met_Meta_PP"/>
    <property type="match status" value="1"/>
</dbReference>
<proteinExistence type="inferred from homology"/>
<dbReference type="InterPro" id="IPR054542">
    <property type="entry name" value="Cys_met_metab_PP"/>
</dbReference>
<keyword evidence="5" id="KW-0456">Lyase</keyword>
<dbReference type="STRING" id="754476.Q7A_1450"/>
<dbReference type="PROSITE" id="PS00868">
    <property type="entry name" value="CYS_MET_METAB_PP"/>
    <property type="match status" value="1"/>
</dbReference>
<dbReference type="GO" id="GO:0005737">
    <property type="term" value="C:cytoplasm"/>
    <property type="evidence" value="ECO:0007669"/>
    <property type="project" value="TreeGrafter"/>
</dbReference>
<dbReference type="HOGENOM" id="CLU_018986_2_3_6"/>
<dbReference type="InterPro" id="IPR015421">
    <property type="entry name" value="PyrdxlP-dep_Trfase_major"/>
</dbReference>
<dbReference type="GO" id="GO:0018826">
    <property type="term" value="F:methionine gamma-lyase activity"/>
    <property type="evidence" value="ECO:0007669"/>
    <property type="project" value="UniProtKB-EC"/>
</dbReference>